<keyword evidence="2" id="KW-0004">4Fe-4S</keyword>
<dbReference type="PANTHER" id="PTHR30176">
    <property type="entry name" value="FERREDOXIN-TYPE PROTEIN NAPH"/>
    <property type="match status" value="1"/>
</dbReference>
<gene>
    <name evidence="9" type="ORF">AADV58_03605</name>
</gene>
<dbReference type="RefSeq" id="WP_081700156.1">
    <property type="nucleotide sequence ID" value="NZ_CALFBA010000025.1"/>
</dbReference>
<feature type="domain" description="4Fe-4S ferredoxin-type" evidence="8">
    <location>
        <begin position="186"/>
        <end position="220"/>
    </location>
</feature>
<dbReference type="Proteomes" id="UP001479520">
    <property type="component" value="Chromosome"/>
</dbReference>
<organism evidence="9 10">
    <name type="scientific">Azonexus hydrophilus</name>
    <dbReference type="NCBI Taxonomy" id="418702"/>
    <lineage>
        <taxon>Bacteria</taxon>
        <taxon>Pseudomonadati</taxon>
        <taxon>Pseudomonadota</taxon>
        <taxon>Betaproteobacteria</taxon>
        <taxon>Rhodocyclales</taxon>
        <taxon>Azonexaceae</taxon>
        <taxon>Azonexus</taxon>
    </lineage>
</organism>
<keyword evidence="7" id="KW-0812">Transmembrane</keyword>
<sequence length="318" mass="35810">MNDARQRQRLAFQLGFFALFLLAPVFNLFRYDLDAGHAWLLGFEWRLGLDEFLAGRIGASEAAANVLLRLFLPLFAGAAVFLLIARRWGRLYCGWLCPHFSVVEAINGLMMRASGKPSLWEREALPPWQADGSPRQYSPGWWLLVVPATVVFAFAWAVIFLTYLLPPAEVYGNLWQGTPTRNQALFIGAFTTLLSLEFLFARHLFCRYACAVGLFQSLVWMGNRDAMVVGFQRSRGNDCNRCLPERQSACDMACPMRLNPRNIKRHMFTCTQCAQCLSACATSQRDNPGGPLLLWVKDAAARQNEAGFRPGKQDRTGD</sequence>
<dbReference type="PANTHER" id="PTHR30176:SF3">
    <property type="entry name" value="FERREDOXIN-TYPE PROTEIN NAPH"/>
    <property type="match status" value="1"/>
</dbReference>
<dbReference type="Pfam" id="PF12801">
    <property type="entry name" value="Fer4_5"/>
    <property type="match status" value="2"/>
</dbReference>
<feature type="domain" description="4Fe-4S ferredoxin-type" evidence="8">
    <location>
        <begin position="73"/>
        <end position="117"/>
    </location>
</feature>
<evidence type="ECO:0000256" key="5">
    <source>
        <dbReference type="ARBA" id="ARBA00023004"/>
    </source>
</evidence>
<evidence type="ECO:0000256" key="2">
    <source>
        <dbReference type="ARBA" id="ARBA00022485"/>
    </source>
</evidence>
<evidence type="ECO:0000256" key="7">
    <source>
        <dbReference type="SAM" id="Phobius"/>
    </source>
</evidence>
<feature type="transmembrane region" description="Helical" evidence="7">
    <location>
        <begin position="12"/>
        <end position="31"/>
    </location>
</feature>
<feature type="transmembrane region" description="Helical" evidence="7">
    <location>
        <begin position="66"/>
        <end position="85"/>
    </location>
</feature>
<accession>A0ABZ2XI55</accession>
<evidence type="ECO:0000313" key="10">
    <source>
        <dbReference type="Proteomes" id="UP001479520"/>
    </source>
</evidence>
<keyword evidence="7" id="KW-1133">Transmembrane helix</keyword>
<dbReference type="SUPFAM" id="SSF54862">
    <property type="entry name" value="4Fe-4S ferredoxins"/>
    <property type="match status" value="1"/>
</dbReference>
<feature type="transmembrane region" description="Helical" evidence="7">
    <location>
        <begin position="141"/>
        <end position="164"/>
    </location>
</feature>
<keyword evidence="3" id="KW-0479">Metal-binding</keyword>
<evidence type="ECO:0000256" key="3">
    <source>
        <dbReference type="ARBA" id="ARBA00022723"/>
    </source>
</evidence>
<reference evidence="9 10" key="1">
    <citation type="submission" date="2024-04" db="EMBL/GenBank/DDBJ databases">
        <title>Dissimilatory iodate-reducing microorganisms contribute to the enrichment of iodine in groundwater.</title>
        <authorList>
            <person name="Jiang Z."/>
        </authorList>
    </citation>
    <scope>NUCLEOTIDE SEQUENCE [LARGE SCALE GENOMIC DNA]</scope>
    <source>
        <strain evidence="9 10">NCP973</strain>
    </source>
</reference>
<evidence type="ECO:0000256" key="4">
    <source>
        <dbReference type="ARBA" id="ARBA00022982"/>
    </source>
</evidence>
<protein>
    <submittedName>
        <fullName evidence="9">4Fe-4S binding protein</fullName>
    </submittedName>
</protein>
<evidence type="ECO:0000313" key="9">
    <source>
        <dbReference type="EMBL" id="WZJ22250.1"/>
    </source>
</evidence>
<keyword evidence="10" id="KW-1185">Reference proteome</keyword>
<keyword evidence="6" id="KW-0411">Iron-sulfur</keyword>
<name>A0ABZ2XI55_9RHOO</name>
<keyword evidence="1" id="KW-0813">Transport</keyword>
<proteinExistence type="predicted"/>
<keyword evidence="5" id="KW-0408">Iron</keyword>
<dbReference type="InterPro" id="IPR051684">
    <property type="entry name" value="Electron_Trans/Redox"/>
</dbReference>
<evidence type="ECO:0000259" key="8">
    <source>
        <dbReference type="Pfam" id="PF12801"/>
    </source>
</evidence>
<keyword evidence="4" id="KW-0249">Electron transport</keyword>
<feature type="transmembrane region" description="Helical" evidence="7">
    <location>
        <begin position="184"/>
        <end position="201"/>
    </location>
</feature>
<evidence type="ECO:0000256" key="1">
    <source>
        <dbReference type="ARBA" id="ARBA00022448"/>
    </source>
</evidence>
<keyword evidence="7" id="KW-0472">Membrane</keyword>
<dbReference type="InterPro" id="IPR017896">
    <property type="entry name" value="4Fe4S_Fe-S-bd"/>
</dbReference>
<dbReference type="EMBL" id="CP151406">
    <property type="protein sequence ID" value="WZJ22250.1"/>
    <property type="molecule type" value="Genomic_DNA"/>
</dbReference>
<evidence type="ECO:0000256" key="6">
    <source>
        <dbReference type="ARBA" id="ARBA00023014"/>
    </source>
</evidence>